<gene>
    <name evidence="2" type="ORF">BJ878DRAFT_483257</name>
</gene>
<proteinExistence type="predicted"/>
<accession>A0A9P7YW54</accession>
<evidence type="ECO:0000313" key="2">
    <source>
        <dbReference type="EMBL" id="KAG9241103.1"/>
    </source>
</evidence>
<feature type="region of interest" description="Disordered" evidence="1">
    <location>
        <begin position="55"/>
        <end position="126"/>
    </location>
</feature>
<evidence type="ECO:0000313" key="3">
    <source>
        <dbReference type="Proteomes" id="UP000887226"/>
    </source>
</evidence>
<keyword evidence="3" id="KW-1185">Reference proteome</keyword>
<dbReference type="EMBL" id="MU254272">
    <property type="protein sequence ID" value="KAG9241103.1"/>
    <property type="molecule type" value="Genomic_DNA"/>
</dbReference>
<dbReference type="Proteomes" id="UP000887226">
    <property type="component" value="Unassembled WGS sequence"/>
</dbReference>
<dbReference type="AlphaFoldDB" id="A0A9P7YW54"/>
<sequence>MVSKEITLTQKETELLSAIVGLMCDVPDIDYNVLAERVGVKYARNVRTSAKKLFDKIKETAPSAPSDEGSSTGEGEVKEPAAKRAKTSKTATKTATAKKTGTPKKPPAKRNAGPKKCGKRTAPLGDEVAAAEEAELEEETCDVEGKLLPTRFPRFVNGNWIF</sequence>
<feature type="compositionally biased region" description="Basic residues" evidence="1">
    <location>
        <begin position="106"/>
        <end position="119"/>
    </location>
</feature>
<comment type="caution">
    <text evidence="2">The sequence shown here is derived from an EMBL/GenBank/DDBJ whole genome shotgun (WGS) entry which is preliminary data.</text>
</comment>
<reference evidence="2" key="1">
    <citation type="journal article" date="2021" name="IMA Fungus">
        <title>Genomic characterization of three marine fungi, including Emericellopsis atlantica sp. nov. with signatures of a generalist lifestyle and marine biomass degradation.</title>
        <authorList>
            <person name="Hagestad O.C."/>
            <person name="Hou L."/>
            <person name="Andersen J.H."/>
            <person name="Hansen E.H."/>
            <person name="Altermark B."/>
            <person name="Li C."/>
            <person name="Kuhnert E."/>
            <person name="Cox R.J."/>
            <person name="Crous P.W."/>
            <person name="Spatafora J.W."/>
            <person name="Lail K."/>
            <person name="Amirebrahimi M."/>
            <person name="Lipzen A."/>
            <person name="Pangilinan J."/>
            <person name="Andreopoulos W."/>
            <person name="Hayes R.D."/>
            <person name="Ng V."/>
            <person name="Grigoriev I.V."/>
            <person name="Jackson S.A."/>
            <person name="Sutton T.D.S."/>
            <person name="Dobson A.D.W."/>
            <person name="Rama T."/>
        </authorList>
    </citation>
    <scope>NUCLEOTIDE SEQUENCE</scope>
    <source>
        <strain evidence="2">TRa3180A</strain>
    </source>
</reference>
<evidence type="ECO:0000256" key="1">
    <source>
        <dbReference type="SAM" id="MobiDB-lite"/>
    </source>
</evidence>
<protein>
    <submittedName>
        <fullName evidence="2">Uncharacterized protein</fullName>
    </submittedName>
</protein>
<feature type="compositionally biased region" description="Low complexity" evidence="1">
    <location>
        <begin position="88"/>
        <end position="100"/>
    </location>
</feature>
<name>A0A9P7YW54_9HELO</name>
<organism evidence="2 3">
    <name type="scientific">Calycina marina</name>
    <dbReference type="NCBI Taxonomy" id="1763456"/>
    <lineage>
        <taxon>Eukaryota</taxon>
        <taxon>Fungi</taxon>
        <taxon>Dikarya</taxon>
        <taxon>Ascomycota</taxon>
        <taxon>Pezizomycotina</taxon>
        <taxon>Leotiomycetes</taxon>
        <taxon>Helotiales</taxon>
        <taxon>Pezizellaceae</taxon>
        <taxon>Calycina</taxon>
    </lineage>
</organism>
<dbReference type="OrthoDB" id="3565042at2759"/>